<dbReference type="InterPro" id="IPR052183">
    <property type="entry name" value="IS_Transposase"/>
</dbReference>
<gene>
    <name evidence="2" type="ORF">HDG40_008030</name>
</gene>
<dbReference type="Proteomes" id="UP000592780">
    <property type="component" value="Unassembled WGS sequence"/>
</dbReference>
<evidence type="ECO:0000259" key="1">
    <source>
        <dbReference type="Pfam" id="PF13610"/>
    </source>
</evidence>
<dbReference type="EMBL" id="JACHDD010000061">
    <property type="protein sequence ID" value="MBB5429827.1"/>
    <property type="molecule type" value="Genomic_DNA"/>
</dbReference>
<name>A0A7W8QG36_PARAM</name>
<dbReference type="PANTHER" id="PTHR35528">
    <property type="entry name" value="BLL1675 PROTEIN"/>
    <property type="match status" value="1"/>
</dbReference>
<reference evidence="2 3" key="1">
    <citation type="submission" date="2020-08" db="EMBL/GenBank/DDBJ databases">
        <title>Genomic Encyclopedia of Type Strains, Phase IV (KMG-V): Genome sequencing to study the core and pangenomes of soil and plant-associated prokaryotes.</title>
        <authorList>
            <person name="Whitman W."/>
        </authorList>
    </citation>
    <scope>NUCLEOTIDE SEQUENCE [LARGE SCALE GENOMIC DNA]</scope>
    <source>
        <strain evidence="2 3">JPY158</strain>
    </source>
</reference>
<proteinExistence type="predicted"/>
<sequence length="159" mass="18061">MFVTLRGEPYLLWRAVDEHGTELDVLVQKRRDKAAAKRFFRRVLRSNPVPRRIVTDQLRSYPAAKSEIPELAHVKHVFVKAAARVNNRAENSLQPTRTSRTPDARLSRCASRSGVSLTVRPDPAALCFTQTSNESGKSPCRTPGTVRHMVRLDWNCLNR</sequence>
<comment type="caution">
    <text evidence="2">The sequence shown here is derived from an EMBL/GenBank/DDBJ whole genome shotgun (WGS) entry which is preliminary data.</text>
</comment>
<evidence type="ECO:0000313" key="2">
    <source>
        <dbReference type="EMBL" id="MBB5429827.1"/>
    </source>
</evidence>
<organism evidence="2 3">
    <name type="scientific">Paraburkholderia atlantica</name>
    <dbReference type="NCBI Taxonomy" id="2654982"/>
    <lineage>
        <taxon>Bacteria</taxon>
        <taxon>Pseudomonadati</taxon>
        <taxon>Pseudomonadota</taxon>
        <taxon>Betaproteobacteria</taxon>
        <taxon>Burkholderiales</taxon>
        <taxon>Burkholderiaceae</taxon>
        <taxon>Paraburkholderia</taxon>
    </lineage>
</organism>
<dbReference type="PANTHER" id="PTHR35528:SF3">
    <property type="entry name" value="BLL1675 PROTEIN"/>
    <property type="match status" value="1"/>
</dbReference>
<evidence type="ECO:0000313" key="3">
    <source>
        <dbReference type="Proteomes" id="UP000592780"/>
    </source>
</evidence>
<dbReference type="Pfam" id="PF13610">
    <property type="entry name" value="DDE_Tnp_IS240"/>
    <property type="match status" value="1"/>
</dbReference>
<dbReference type="InterPro" id="IPR032874">
    <property type="entry name" value="DDE_dom"/>
</dbReference>
<feature type="domain" description="DDE" evidence="1">
    <location>
        <begin position="2"/>
        <end position="99"/>
    </location>
</feature>
<dbReference type="AlphaFoldDB" id="A0A7W8QG36"/>
<accession>A0A7W8QG36</accession>
<protein>
    <submittedName>
        <fullName evidence="2">Transposase-like protein</fullName>
    </submittedName>
</protein>
<keyword evidence="3" id="KW-1185">Reference proteome</keyword>